<name>A0A9N8E836_9STRA</name>
<dbReference type="Gene3D" id="1.10.220.160">
    <property type="match status" value="1"/>
</dbReference>
<dbReference type="SUPFAM" id="SSF82199">
    <property type="entry name" value="SET domain"/>
    <property type="match status" value="1"/>
</dbReference>
<protein>
    <submittedName>
        <fullName evidence="3">SET</fullName>
    </submittedName>
</protein>
<dbReference type="EMBL" id="CAICTM010000771">
    <property type="protein sequence ID" value="CAB9516287.1"/>
    <property type="molecule type" value="Genomic_DNA"/>
</dbReference>
<reference evidence="3" key="1">
    <citation type="submission" date="2020-06" db="EMBL/GenBank/DDBJ databases">
        <authorList>
            <consortium name="Plant Systems Biology data submission"/>
        </authorList>
    </citation>
    <scope>NUCLEOTIDE SEQUENCE</scope>
    <source>
        <strain evidence="3">D6</strain>
    </source>
</reference>
<feature type="region of interest" description="Disordered" evidence="1">
    <location>
        <begin position="1"/>
        <end position="40"/>
    </location>
</feature>
<dbReference type="PANTHER" id="PTHR47332:SF4">
    <property type="entry name" value="SET DOMAIN-CONTAINING PROTEIN 5"/>
    <property type="match status" value="1"/>
</dbReference>
<proteinExistence type="predicted"/>
<sequence length="411" mass="45367">MTVNDDDFGCFGSDSEESEVSSQESVNPPTGSSSSDDEQRRRLLEDAHMRQMATDAAAAAHRNRRPVISPDFEVFDTSTAANSNNDCNRGMGLRSLRKYSCGDEILREHAVMRVPNQQAAVSLEEAKAMHSVAVHQSFDRLSAETKQFVLELANSYPSTTTTQAVEQPGQQEIVGVYQTNSFRLGEEESNNCGGLFLTICRINHSCRPNANHSWRADLQAKTVYATQDIDVGEEICITYGTSGECLDTAGRRAYLSERFSFECGCHMCTESDPQGNNDGDRRMNELNSRQQEIPLLLATAAAASSDTDEAGGGETAERVLESVERCLLLLREQGFGTTAGGEYVKPILHYGYQACLLLRRDSRGRLLEESERRARSYLNQELLATKNGEGIESPNVLKLQDLINSIPVTVR</sequence>
<dbReference type="Proteomes" id="UP001153069">
    <property type="component" value="Unassembled WGS sequence"/>
</dbReference>
<organism evidence="3 4">
    <name type="scientific">Seminavis robusta</name>
    <dbReference type="NCBI Taxonomy" id="568900"/>
    <lineage>
        <taxon>Eukaryota</taxon>
        <taxon>Sar</taxon>
        <taxon>Stramenopiles</taxon>
        <taxon>Ochrophyta</taxon>
        <taxon>Bacillariophyta</taxon>
        <taxon>Bacillariophyceae</taxon>
        <taxon>Bacillariophycidae</taxon>
        <taxon>Naviculales</taxon>
        <taxon>Naviculaceae</taxon>
        <taxon>Seminavis</taxon>
    </lineage>
</organism>
<feature type="domain" description="SET" evidence="2">
    <location>
        <begin position="70"/>
        <end position="240"/>
    </location>
</feature>
<evidence type="ECO:0000313" key="4">
    <source>
        <dbReference type="Proteomes" id="UP001153069"/>
    </source>
</evidence>
<comment type="caution">
    <text evidence="3">The sequence shown here is derived from an EMBL/GenBank/DDBJ whole genome shotgun (WGS) entry which is preliminary data.</text>
</comment>
<accession>A0A9N8E836</accession>
<evidence type="ECO:0000313" key="3">
    <source>
        <dbReference type="EMBL" id="CAB9516287.1"/>
    </source>
</evidence>
<gene>
    <name evidence="3" type="ORF">SEMRO_772_G200340.1</name>
</gene>
<dbReference type="AlphaFoldDB" id="A0A9N8E836"/>
<dbReference type="OrthoDB" id="265717at2759"/>
<feature type="compositionally biased region" description="Acidic residues" evidence="1">
    <location>
        <begin position="1"/>
        <end position="19"/>
    </location>
</feature>
<dbReference type="PROSITE" id="PS50280">
    <property type="entry name" value="SET"/>
    <property type="match status" value="1"/>
</dbReference>
<keyword evidence="4" id="KW-1185">Reference proteome</keyword>
<dbReference type="InterPro" id="IPR053185">
    <property type="entry name" value="SET_domain_protein"/>
</dbReference>
<dbReference type="Gene3D" id="2.170.270.10">
    <property type="entry name" value="SET domain"/>
    <property type="match status" value="1"/>
</dbReference>
<dbReference type="Pfam" id="PF00856">
    <property type="entry name" value="SET"/>
    <property type="match status" value="1"/>
</dbReference>
<dbReference type="CDD" id="cd20071">
    <property type="entry name" value="SET_SMYD"/>
    <property type="match status" value="1"/>
</dbReference>
<dbReference type="InterPro" id="IPR046341">
    <property type="entry name" value="SET_dom_sf"/>
</dbReference>
<dbReference type="InterPro" id="IPR001214">
    <property type="entry name" value="SET_dom"/>
</dbReference>
<evidence type="ECO:0000259" key="2">
    <source>
        <dbReference type="PROSITE" id="PS50280"/>
    </source>
</evidence>
<evidence type="ECO:0000256" key="1">
    <source>
        <dbReference type="SAM" id="MobiDB-lite"/>
    </source>
</evidence>
<dbReference type="PANTHER" id="PTHR47332">
    <property type="entry name" value="SET DOMAIN-CONTAINING PROTEIN 5"/>
    <property type="match status" value="1"/>
</dbReference>